<dbReference type="RefSeq" id="WP_059150869.1">
    <property type="nucleotide sequence ID" value="NZ_KQ130453.1"/>
</dbReference>
<organism evidence="2 3">
    <name type="scientific">Novosphingobium barchaimii LL02</name>
    <dbReference type="NCBI Taxonomy" id="1114963"/>
    <lineage>
        <taxon>Bacteria</taxon>
        <taxon>Pseudomonadati</taxon>
        <taxon>Pseudomonadota</taxon>
        <taxon>Alphaproteobacteria</taxon>
        <taxon>Sphingomonadales</taxon>
        <taxon>Sphingomonadaceae</taxon>
        <taxon>Novosphingobium</taxon>
    </lineage>
</organism>
<accession>A0A0J7XWC5</accession>
<dbReference type="OrthoDB" id="7477302at2"/>
<evidence type="ECO:0000256" key="1">
    <source>
        <dbReference type="SAM" id="Phobius"/>
    </source>
</evidence>
<proteinExistence type="predicted"/>
<dbReference type="PATRIC" id="fig|1114963.3.peg.1482"/>
<dbReference type="Proteomes" id="UP000052268">
    <property type="component" value="Unassembled WGS sequence"/>
</dbReference>
<comment type="caution">
    <text evidence="2">The sequence shown here is derived from an EMBL/GenBank/DDBJ whole genome shotgun (WGS) entry which is preliminary data.</text>
</comment>
<gene>
    <name evidence="2" type="ORF">V474_13380</name>
</gene>
<evidence type="ECO:0000313" key="2">
    <source>
        <dbReference type="EMBL" id="KMS56006.1"/>
    </source>
</evidence>
<name>A0A0J7XWC5_9SPHN</name>
<keyword evidence="1" id="KW-0812">Transmembrane</keyword>
<feature type="transmembrane region" description="Helical" evidence="1">
    <location>
        <begin position="43"/>
        <end position="64"/>
    </location>
</feature>
<feature type="transmembrane region" description="Helical" evidence="1">
    <location>
        <begin position="76"/>
        <end position="100"/>
    </location>
</feature>
<keyword evidence="3" id="KW-1185">Reference proteome</keyword>
<reference evidence="2 3" key="1">
    <citation type="journal article" date="2015" name="G3 (Bethesda)">
        <title>Insights into Ongoing Evolution of the Hexachlorocyclohexane Catabolic Pathway from Comparative Genomics of Ten Sphingomonadaceae Strains.</title>
        <authorList>
            <person name="Pearce S.L."/>
            <person name="Oakeshott J.G."/>
            <person name="Pandey G."/>
        </authorList>
    </citation>
    <scope>NUCLEOTIDE SEQUENCE [LARGE SCALE GENOMIC DNA]</scope>
    <source>
        <strain evidence="2 3">LL02</strain>
    </source>
</reference>
<dbReference type="AlphaFoldDB" id="A0A0J7XWC5"/>
<dbReference type="EMBL" id="JACU01000004">
    <property type="protein sequence ID" value="KMS56006.1"/>
    <property type="molecule type" value="Genomic_DNA"/>
</dbReference>
<keyword evidence="1" id="KW-1133">Transmembrane helix</keyword>
<sequence>MTHKDLPHPDQLALDWEKDPAIEALIEARVAARAEAAAFQWRLRLVAIETCMMGSLVIAAGIALDQPMLQAVRTGLIVAAACFASGMLLIGLSGACGMILSRLQKWRAK</sequence>
<keyword evidence="1" id="KW-0472">Membrane</keyword>
<evidence type="ECO:0000313" key="3">
    <source>
        <dbReference type="Proteomes" id="UP000052268"/>
    </source>
</evidence>
<protein>
    <submittedName>
        <fullName evidence="2">Uncharacterized protein</fullName>
    </submittedName>
</protein>